<sequence length="250" mass="28183">MPPCLYICCHFEISDEHHGSPSRPKATSKAVQDGRRVSRRHSHHREVHRERSRERQRHHTHRHSRSTSRDHQQAPNSSSSTPQKTTTTLDLQDHSPTQQVTLLRHRIESEDALHSHRMTTLQKTLHSEHQRHSTRALTFRERLIDLGTKQRDRLRTSPKKLSPTKSKAIVVRDGELGGGRQQKGSHVARWLEGLVSVSSISGIRESSDGSSSVEVVAAKDAKGKGKGIRIVSDAVEETAAVVDKDVERHV</sequence>
<feature type="compositionally biased region" description="Basic residues" evidence="1">
    <location>
        <begin position="37"/>
        <end position="46"/>
    </location>
</feature>
<dbReference type="AlphaFoldDB" id="A0A074Z5Z6"/>
<protein>
    <submittedName>
        <fullName evidence="2">Uncharacterized protein</fullName>
    </submittedName>
</protein>
<organism evidence="2 3">
    <name type="scientific">Aureobasidium subglaciale (strain EXF-2481)</name>
    <name type="common">Aureobasidium pullulans var. subglaciale</name>
    <dbReference type="NCBI Taxonomy" id="1043005"/>
    <lineage>
        <taxon>Eukaryota</taxon>
        <taxon>Fungi</taxon>
        <taxon>Dikarya</taxon>
        <taxon>Ascomycota</taxon>
        <taxon>Pezizomycotina</taxon>
        <taxon>Dothideomycetes</taxon>
        <taxon>Dothideomycetidae</taxon>
        <taxon>Dothideales</taxon>
        <taxon>Saccotheciaceae</taxon>
        <taxon>Aureobasidium</taxon>
    </lineage>
</organism>
<gene>
    <name evidence="2" type="ORF">AUEXF2481DRAFT_40967</name>
</gene>
<name>A0A074Z5Z6_AURSE</name>
<feature type="region of interest" description="Disordered" evidence="1">
    <location>
        <begin position="15"/>
        <end position="97"/>
    </location>
</feature>
<dbReference type="RefSeq" id="XP_013342876.1">
    <property type="nucleotide sequence ID" value="XM_013487422.1"/>
</dbReference>
<keyword evidence="3" id="KW-1185">Reference proteome</keyword>
<dbReference type="InParanoid" id="A0A074Z5Z6"/>
<dbReference type="HOGENOM" id="CLU_096539_0_0_1"/>
<dbReference type="EMBL" id="KL584762">
    <property type="protein sequence ID" value="KEQ94381.1"/>
    <property type="molecule type" value="Genomic_DNA"/>
</dbReference>
<feature type="compositionally biased region" description="Basic residues" evidence="1">
    <location>
        <begin position="54"/>
        <end position="66"/>
    </location>
</feature>
<dbReference type="Proteomes" id="UP000030641">
    <property type="component" value="Unassembled WGS sequence"/>
</dbReference>
<reference evidence="2 3" key="1">
    <citation type="journal article" date="2014" name="BMC Genomics">
        <title>Genome sequencing of four Aureobasidium pullulans varieties: biotechnological potential, stress tolerance, and description of new species.</title>
        <authorList>
            <person name="Gostin Ar C."/>
            <person name="Ohm R.A."/>
            <person name="Kogej T."/>
            <person name="Sonjak S."/>
            <person name="Turk M."/>
            <person name="Zajc J."/>
            <person name="Zalar P."/>
            <person name="Grube M."/>
            <person name="Sun H."/>
            <person name="Han J."/>
            <person name="Sharma A."/>
            <person name="Chiniquy J."/>
            <person name="Ngan C.Y."/>
            <person name="Lipzen A."/>
            <person name="Barry K."/>
            <person name="Grigoriev I.V."/>
            <person name="Gunde-Cimerman N."/>
        </authorList>
    </citation>
    <scope>NUCLEOTIDE SEQUENCE [LARGE SCALE GENOMIC DNA]</scope>
    <source>
        <strain evidence="2 3">EXF-2481</strain>
    </source>
</reference>
<evidence type="ECO:0000313" key="3">
    <source>
        <dbReference type="Proteomes" id="UP000030641"/>
    </source>
</evidence>
<proteinExistence type="predicted"/>
<dbReference type="OrthoDB" id="3906450at2759"/>
<feature type="compositionally biased region" description="Low complexity" evidence="1">
    <location>
        <begin position="77"/>
        <end position="88"/>
    </location>
</feature>
<accession>A0A074Z5Z6</accession>
<dbReference type="GeneID" id="25366739"/>
<evidence type="ECO:0000313" key="2">
    <source>
        <dbReference type="EMBL" id="KEQ94381.1"/>
    </source>
</evidence>
<evidence type="ECO:0000256" key="1">
    <source>
        <dbReference type="SAM" id="MobiDB-lite"/>
    </source>
</evidence>